<keyword evidence="1" id="KW-0378">Hydrolase</keyword>
<evidence type="ECO:0000313" key="2">
    <source>
        <dbReference type="Proteomes" id="UP000035720"/>
    </source>
</evidence>
<dbReference type="RefSeq" id="WP_235433884.1">
    <property type="nucleotide sequence ID" value="NZ_HF571038.1"/>
</dbReference>
<dbReference type="SFLD" id="SFLDG01129">
    <property type="entry name" value="C1.5:_HAD__Beta-PGM__Phosphata"/>
    <property type="match status" value="1"/>
</dbReference>
<keyword evidence="2" id="KW-1185">Reference proteome</keyword>
<dbReference type="InterPro" id="IPR051806">
    <property type="entry name" value="HAD-like_SPP"/>
</dbReference>
<comment type="caution">
    <text evidence="1">The sequence shown here is derived from an EMBL/GenBank/DDBJ whole genome shotgun (WGS) entry which is preliminary data.</text>
</comment>
<organism evidence="1 2">
    <name type="scientific">Nostocoides jenkinsii Ben 74</name>
    <dbReference type="NCBI Taxonomy" id="1193518"/>
    <lineage>
        <taxon>Bacteria</taxon>
        <taxon>Bacillati</taxon>
        <taxon>Actinomycetota</taxon>
        <taxon>Actinomycetes</taxon>
        <taxon>Micrococcales</taxon>
        <taxon>Intrasporangiaceae</taxon>
        <taxon>Nostocoides</taxon>
    </lineage>
</organism>
<evidence type="ECO:0000313" key="1">
    <source>
        <dbReference type="EMBL" id="CCI52738.1"/>
    </source>
</evidence>
<dbReference type="SUPFAM" id="SSF56784">
    <property type="entry name" value="HAD-like"/>
    <property type="match status" value="1"/>
</dbReference>
<dbReference type="Pfam" id="PF00702">
    <property type="entry name" value="Hydrolase"/>
    <property type="match status" value="1"/>
</dbReference>
<name>A0A077MD88_9MICO</name>
<dbReference type="Gene3D" id="3.40.50.1000">
    <property type="entry name" value="HAD superfamily/HAD-like"/>
    <property type="match status" value="1"/>
</dbReference>
<proteinExistence type="predicted"/>
<dbReference type="InterPro" id="IPR023214">
    <property type="entry name" value="HAD_sf"/>
</dbReference>
<dbReference type="NCBIfam" id="TIGR01509">
    <property type="entry name" value="HAD-SF-IA-v3"/>
    <property type="match status" value="1"/>
</dbReference>
<dbReference type="Proteomes" id="UP000035720">
    <property type="component" value="Unassembled WGS sequence"/>
</dbReference>
<accession>A0A077MD88</accession>
<dbReference type="InterPro" id="IPR036412">
    <property type="entry name" value="HAD-like_sf"/>
</dbReference>
<protein>
    <submittedName>
        <fullName evidence="1">HAD-superfamily hydrolase, subfamily IA, variant 3</fullName>
    </submittedName>
</protein>
<dbReference type="PANTHER" id="PTHR43481">
    <property type="entry name" value="FRUCTOSE-1-PHOSPHATE PHOSPHATASE"/>
    <property type="match status" value="1"/>
</dbReference>
<dbReference type="STRING" id="1193518.BN13_20060"/>
<dbReference type="SFLD" id="SFLDS00003">
    <property type="entry name" value="Haloacid_Dehalogenase"/>
    <property type="match status" value="1"/>
</dbReference>
<dbReference type="Gene3D" id="1.10.150.240">
    <property type="entry name" value="Putative phosphatase, domain 2"/>
    <property type="match status" value="1"/>
</dbReference>
<dbReference type="EMBL" id="CAJC01000112">
    <property type="protein sequence ID" value="CCI52738.1"/>
    <property type="molecule type" value="Genomic_DNA"/>
</dbReference>
<sequence>MTDVAVDLGCLAGRNFAGVLFDMDGTLIDSTASVERCWATWAGEFDVALADLQGWHGVPALGVITHFVAPEFVEAADRRLRELEIGDARDIPMLAGGAESLAALADSGRVGIATSCTDDLALARFAASGLIPPPVVVTASQVAHGKPHPDPYLEAARRLRLDPADCLVVEDAPAGLASAKAAGCATLAVVTTTGRDALVATGNADAVVPDLASVRFVVDDSGIRLLPAVD</sequence>
<dbReference type="InterPro" id="IPR023198">
    <property type="entry name" value="PGP-like_dom2"/>
</dbReference>
<dbReference type="GO" id="GO:0050308">
    <property type="term" value="F:sugar-phosphatase activity"/>
    <property type="evidence" value="ECO:0007669"/>
    <property type="project" value="TreeGrafter"/>
</dbReference>
<dbReference type="InterPro" id="IPR006439">
    <property type="entry name" value="HAD-SF_hydro_IA"/>
</dbReference>
<dbReference type="PANTHER" id="PTHR43481:SF4">
    <property type="entry name" value="GLYCEROL-1-PHOSPHATE PHOSPHOHYDROLASE 1-RELATED"/>
    <property type="match status" value="1"/>
</dbReference>
<gene>
    <name evidence="1" type="ORF">BN13_20060</name>
</gene>
<reference evidence="1 2" key="1">
    <citation type="journal article" date="2013" name="ISME J.">
        <title>A metabolic model for members of the genus Tetrasphaera involved in enhanced biological phosphorus removal.</title>
        <authorList>
            <person name="Kristiansen R."/>
            <person name="Nguyen H.T.T."/>
            <person name="Saunders A.M."/>
            <person name="Nielsen J.L."/>
            <person name="Wimmer R."/>
            <person name="Le V.Q."/>
            <person name="McIlroy S.J."/>
            <person name="Petrovski S."/>
            <person name="Seviour R.J."/>
            <person name="Calteau A."/>
            <person name="Nielsen K.L."/>
            <person name="Nielsen P.H."/>
        </authorList>
    </citation>
    <scope>NUCLEOTIDE SEQUENCE [LARGE SCALE GENOMIC DNA]</scope>
    <source>
        <strain evidence="1 2">Ben 74</strain>
    </source>
</reference>
<dbReference type="AlphaFoldDB" id="A0A077MD88"/>